<feature type="transmembrane region" description="Helical" evidence="1">
    <location>
        <begin position="20"/>
        <end position="41"/>
    </location>
</feature>
<reference evidence="2 3" key="1">
    <citation type="submission" date="2024-11" db="EMBL/GenBank/DDBJ databases">
        <authorList>
            <person name="Heng Y.C."/>
            <person name="Lim A.C.H."/>
            <person name="Lee J.K.Y."/>
            <person name="Kittelmann S."/>
        </authorList>
    </citation>
    <scope>NUCLEOTIDE SEQUENCE [LARGE SCALE GENOMIC DNA]</scope>
    <source>
        <strain evidence="2 3">WILCCON 0269</strain>
    </source>
</reference>
<organism evidence="2 3">
    <name type="scientific">Candidatus Clostridium eludens</name>
    <dbReference type="NCBI Taxonomy" id="3381663"/>
    <lineage>
        <taxon>Bacteria</taxon>
        <taxon>Bacillati</taxon>
        <taxon>Bacillota</taxon>
        <taxon>Clostridia</taxon>
        <taxon>Eubacteriales</taxon>
        <taxon>Clostridiaceae</taxon>
        <taxon>Clostridium</taxon>
    </lineage>
</organism>
<accession>A0ABW8SJ15</accession>
<sequence>MIKKFAENQNWAKATPWMGTISVILLFSFYSSSQAMFWAFVNIPLYLFHQAEEHYKPGGFKGYINQVINHLPEGEEKLTDIQIFWINVGFVWIILTILGILSFYNIGFGLLIIIFSITNCLTHIFQGIKRREWNPGLIVASIQFLLSVYGAYFITINTLNNQWLWWSCSVIFTIIVHALLFKNILRD</sequence>
<name>A0ABW8SJ15_9CLOT</name>
<keyword evidence="1" id="KW-1133">Transmembrane helix</keyword>
<dbReference type="EMBL" id="JBJHZX010000011">
    <property type="protein sequence ID" value="MFL0195731.1"/>
    <property type="molecule type" value="Genomic_DNA"/>
</dbReference>
<keyword evidence="3" id="KW-1185">Reference proteome</keyword>
<keyword evidence="1" id="KW-0472">Membrane</keyword>
<comment type="caution">
    <text evidence="2">The sequence shown here is derived from an EMBL/GenBank/DDBJ whole genome shotgun (WGS) entry which is preliminary data.</text>
</comment>
<evidence type="ECO:0000313" key="2">
    <source>
        <dbReference type="EMBL" id="MFL0195731.1"/>
    </source>
</evidence>
<dbReference type="InterPro" id="IPR025671">
    <property type="entry name" value="HXXEE"/>
</dbReference>
<dbReference type="RefSeq" id="WP_406791846.1">
    <property type="nucleotide sequence ID" value="NZ_JBJHZX010000011.1"/>
</dbReference>
<feature type="transmembrane region" description="Helical" evidence="1">
    <location>
        <begin position="163"/>
        <end position="181"/>
    </location>
</feature>
<keyword evidence="1" id="KW-0812">Transmembrane</keyword>
<gene>
    <name evidence="2" type="ORF">ACJDU8_09175</name>
</gene>
<dbReference type="Proteomes" id="UP001623660">
    <property type="component" value="Unassembled WGS sequence"/>
</dbReference>
<dbReference type="Pfam" id="PF13787">
    <property type="entry name" value="HXXEE"/>
    <property type="match status" value="1"/>
</dbReference>
<feature type="transmembrane region" description="Helical" evidence="1">
    <location>
        <begin position="137"/>
        <end position="157"/>
    </location>
</feature>
<evidence type="ECO:0000313" key="3">
    <source>
        <dbReference type="Proteomes" id="UP001623660"/>
    </source>
</evidence>
<evidence type="ECO:0000256" key="1">
    <source>
        <dbReference type="SAM" id="Phobius"/>
    </source>
</evidence>
<protein>
    <submittedName>
        <fullName evidence="2">HXXEE domain-containing protein</fullName>
    </submittedName>
</protein>
<proteinExistence type="predicted"/>